<sequence>MLMRLNSIHPINKVLIFGTLFTRIAVFMTIPFLSIYLYKVKGIGLEMIGYILGTSALVSIFGGIIGGGLSDRYGREKIIILSILCWSLVFIGIGLADHLFLFFCLSGLNGLCQSFFEPTARALLSDLTKQEDKLFVFNLRYTAINVGAAIGPLIGLWLGSSNNTFAFYLTSSIYIIYGIVLLVVFHKYKINEKTVELTKRIQLKEAVHTVKNDKVLLFSVIGFIFGFIGFSQFGSTMPQFFENAPHLTNGVKIYSYLIILNAITVLMIQYPITRIGKWISPLFSIMIGILFISIGLFGIGLFKTALFLVFSMIIFTIGEVMMFTMTDLFVDQISKPSLKGTYFGVMALSILGGALGPAIGGVLLGHYGFAASEIVFGILAAINAIAFPILIYVNYLNKKRGRRTDSTL</sequence>
<dbReference type="AlphaFoldDB" id="A0A6N9Q5T8"/>
<evidence type="ECO:0000256" key="4">
    <source>
        <dbReference type="ARBA" id="ARBA00022692"/>
    </source>
</evidence>
<dbReference type="CDD" id="cd17329">
    <property type="entry name" value="MFS_MdtH_MDR_like"/>
    <property type="match status" value="1"/>
</dbReference>
<evidence type="ECO:0000256" key="6">
    <source>
        <dbReference type="ARBA" id="ARBA00023136"/>
    </source>
</evidence>
<feature type="transmembrane region" description="Helical" evidence="7">
    <location>
        <begin position="78"/>
        <end position="93"/>
    </location>
</feature>
<feature type="transmembrane region" description="Helical" evidence="7">
    <location>
        <begin position="165"/>
        <end position="185"/>
    </location>
</feature>
<dbReference type="InterPro" id="IPR011701">
    <property type="entry name" value="MFS"/>
</dbReference>
<evidence type="ECO:0000259" key="8">
    <source>
        <dbReference type="PROSITE" id="PS50850"/>
    </source>
</evidence>
<dbReference type="PANTHER" id="PTHR43414:SF1">
    <property type="entry name" value="PEPTIDE PERMEASE"/>
    <property type="match status" value="1"/>
</dbReference>
<feature type="transmembrane region" description="Helical" evidence="7">
    <location>
        <begin position="374"/>
        <end position="393"/>
    </location>
</feature>
<feature type="transmembrane region" description="Helical" evidence="7">
    <location>
        <begin position="342"/>
        <end position="368"/>
    </location>
</feature>
<feature type="transmembrane region" description="Helical" evidence="7">
    <location>
        <begin position="137"/>
        <end position="159"/>
    </location>
</feature>
<feature type="transmembrane region" description="Helical" evidence="7">
    <location>
        <begin position="47"/>
        <end position="66"/>
    </location>
</feature>
<keyword evidence="4 7" id="KW-0812">Transmembrane</keyword>
<feature type="transmembrane region" description="Helical" evidence="7">
    <location>
        <begin position="282"/>
        <end position="302"/>
    </location>
</feature>
<comment type="caution">
    <text evidence="9">The sequence shown here is derived from an EMBL/GenBank/DDBJ whole genome shotgun (WGS) entry which is preliminary data.</text>
</comment>
<dbReference type="SUPFAM" id="SSF103473">
    <property type="entry name" value="MFS general substrate transporter"/>
    <property type="match status" value="1"/>
</dbReference>
<feature type="domain" description="Major facilitator superfamily (MFS) profile" evidence="8">
    <location>
        <begin position="11"/>
        <end position="398"/>
    </location>
</feature>
<evidence type="ECO:0000313" key="10">
    <source>
        <dbReference type="Proteomes" id="UP000448943"/>
    </source>
</evidence>
<protein>
    <submittedName>
        <fullName evidence="9">MFS transporter</fullName>
    </submittedName>
</protein>
<feature type="transmembrane region" description="Helical" evidence="7">
    <location>
        <begin position="308"/>
        <end position="330"/>
    </location>
</feature>
<evidence type="ECO:0000256" key="1">
    <source>
        <dbReference type="ARBA" id="ARBA00004651"/>
    </source>
</evidence>
<dbReference type="InterPro" id="IPR020846">
    <property type="entry name" value="MFS_dom"/>
</dbReference>
<name>A0A6N9Q5T8_9BACL</name>
<comment type="subcellular location">
    <subcellularLocation>
        <location evidence="1">Cell membrane</location>
        <topology evidence="1">Multi-pass membrane protein</topology>
    </subcellularLocation>
</comment>
<accession>A0A6N9Q5T8</accession>
<dbReference type="GO" id="GO:0022857">
    <property type="term" value="F:transmembrane transporter activity"/>
    <property type="evidence" value="ECO:0007669"/>
    <property type="project" value="InterPro"/>
</dbReference>
<dbReference type="EMBL" id="SIJB01000029">
    <property type="protein sequence ID" value="NBI30130.1"/>
    <property type="molecule type" value="Genomic_DNA"/>
</dbReference>
<dbReference type="GO" id="GO:0005886">
    <property type="term" value="C:plasma membrane"/>
    <property type="evidence" value="ECO:0007669"/>
    <property type="project" value="UniProtKB-SubCell"/>
</dbReference>
<dbReference type="Pfam" id="PF07690">
    <property type="entry name" value="MFS_1"/>
    <property type="match status" value="1"/>
</dbReference>
<feature type="transmembrane region" description="Helical" evidence="7">
    <location>
        <begin position="12"/>
        <end position="35"/>
    </location>
</feature>
<keyword evidence="5 7" id="KW-1133">Transmembrane helix</keyword>
<reference evidence="9 10" key="1">
    <citation type="submission" date="2019-01" db="EMBL/GenBank/DDBJ databases">
        <title>Chengkuizengella sp. nov., isolated from deep-sea sediment of East Pacific Ocean.</title>
        <authorList>
            <person name="Yang J."/>
            <person name="Lai Q."/>
            <person name="Shao Z."/>
        </authorList>
    </citation>
    <scope>NUCLEOTIDE SEQUENCE [LARGE SCALE GENOMIC DNA]</scope>
    <source>
        <strain evidence="9 10">YPA3-1-1</strain>
    </source>
</reference>
<dbReference type="OrthoDB" id="8952229at2"/>
<keyword evidence="3" id="KW-1003">Cell membrane</keyword>
<dbReference type="InterPro" id="IPR036259">
    <property type="entry name" value="MFS_trans_sf"/>
</dbReference>
<evidence type="ECO:0000313" key="9">
    <source>
        <dbReference type="EMBL" id="NBI30130.1"/>
    </source>
</evidence>
<keyword evidence="6 7" id="KW-0472">Membrane</keyword>
<dbReference type="Gene3D" id="1.20.1250.20">
    <property type="entry name" value="MFS general substrate transporter like domains"/>
    <property type="match status" value="1"/>
</dbReference>
<evidence type="ECO:0000256" key="5">
    <source>
        <dbReference type="ARBA" id="ARBA00022989"/>
    </source>
</evidence>
<keyword evidence="2" id="KW-0813">Transport</keyword>
<evidence type="ECO:0000256" key="7">
    <source>
        <dbReference type="SAM" id="Phobius"/>
    </source>
</evidence>
<feature type="transmembrane region" description="Helical" evidence="7">
    <location>
        <begin position="215"/>
        <end position="233"/>
    </location>
</feature>
<dbReference type="RefSeq" id="WP_160646935.1">
    <property type="nucleotide sequence ID" value="NZ_SIJB01000029.1"/>
</dbReference>
<proteinExistence type="predicted"/>
<gene>
    <name evidence="9" type="ORF">ERL59_14355</name>
</gene>
<dbReference type="PANTHER" id="PTHR43414">
    <property type="entry name" value="MULTIDRUG RESISTANCE PROTEIN MDTG"/>
    <property type="match status" value="1"/>
</dbReference>
<organism evidence="9 10">
    <name type="scientific">Chengkuizengella marina</name>
    <dbReference type="NCBI Taxonomy" id="2507566"/>
    <lineage>
        <taxon>Bacteria</taxon>
        <taxon>Bacillati</taxon>
        <taxon>Bacillota</taxon>
        <taxon>Bacilli</taxon>
        <taxon>Bacillales</taxon>
        <taxon>Paenibacillaceae</taxon>
        <taxon>Chengkuizengella</taxon>
    </lineage>
</organism>
<keyword evidence="10" id="KW-1185">Reference proteome</keyword>
<feature type="transmembrane region" description="Helical" evidence="7">
    <location>
        <begin position="253"/>
        <end position="270"/>
    </location>
</feature>
<dbReference type="Proteomes" id="UP000448943">
    <property type="component" value="Unassembled WGS sequence"/>
</dbReference>
<evidence type="ECO:0000256" key="3">
    <source>
        <dbReference type="ARBA" id="ARBA00022475"/>
    </source>
</evidence>
<dbReference type="PROSITE" id="PS50850">
    <property type="entry name" value="MFS"/>
    <property type="match status" value="1"/>
</dbReference>
<evidence type="ECO:0000256" key="2">
    <source>
        <dbReference type="ARBA" id="ARBA00022448"/>
    </source>
</evidence>